<keyword evidence="2" id="KW-1185">Reference proteome</keyword>
<dbReference type="OrthoDB" id="7068416at2"/>
<dbReference type="Proteomes" id="UP000273252">
    <property type="component" value="Unassembled WGS sequence"/>
</dbReference>
<organism evidence="1 2">
    <name type="scientific">Vibrio sinensis</name>
    <dbReference type="NCBI Taxonomy" id="2302434"/>
    <lineage>
        <taxon>Bacteria</taxon>
        <taxon>Pseudomonadati</taxon>
        <taxon>Pseudomonadota</taxon>
        <taxon>Gammaproteobacteria</taxon>
        <taxon>Vibrionales</taxon>
        <taxon>Vibrionaceae</taxon>
        <taxon>Vibrio</taxon>
    </lineage>
</organism>
<name>A0A3A6Q784_9VIBR</name>
<evidence type="ECO:0000313" key="2">
    <source>
        <dbReference type="Proteomes" id="UP000273252"/>
    </source>
</evidence>
<protein>
    <submittedName>
        <fullName evidence="1">Uncharacterized protein</fullName>
    </submittedName>
</protein>
<accession>A0A3A6Q784</accession>
<reference evidence="1 2" key="1">
    <citation type="submission" date="2018-08" db="EMBL/GenBank/DDBJ databases">
        <title>Vibrio isolated from the Eastern China Marginal Seas.</title>
        <authorList>
            <person name="Li Y."/>
        </authorList>
    </citation>
    <scope>NUCLEOTIDE SEQUENCE [LARGE SCALE GENOMIC DNA]</scope>
    <source>
        <strain evidence="1 2">BEI233</strain>
    </source>
</reference>
<evidence type="ECO:0000313" key="1">
    <source>
        <dbReference type="EMBL" id="RJX66638.1"/>
    </source>
</evidence>
<dbReference type="EMBL" id="QVMU01000026">
    <property type="protein sequence ID" value="RJX66638.1"/>
    <property type="molecule type" value="Genomic_DNA"/>
</dbReference>
<gene>
    <name evidence="1" type="ORF">DZ860_19515</name>
</gene>
<comment type="caution">
    <text evidence="1">The sequence shown here is derived from an EMBL/GenBank/DDBJ whole genome shotgun (WGS) entry which is preliminary data.</text>
</comment>
<sequence>MINKIMDLLTIISCDLALISLRISWDQNGYLCTGALGLKSYTLDNYSLITGYLIIYPQMDWVIIERLLSF</sequence>
<dbReference type="AlphaFoldDB" id="A0A3A6Q784"/>
<proteinExistence type="predicted"/>